<reference evidence="1 2" key="1">
    <citation type="journal article" date="2021" name="Commun. Biol.">
        <title>Genomic insights into the host specific adaptation of the Pneumocystis genus.</title>
        <authorList>
            <person name="Cisse O.H."/>
            <person name="Ma L."/>
            <person name="Dekker J.P."/>
            <person name="Khil P.P."/>
            <person name="Youn J.-H."/>
            <person name="Brenchley J.M."/>
            <person name="Blair R."/>
            <person name="Pahar B."/>
            <person name="Chabe M."/>
            <person name="Van Rompay K.K.A."/>
            <person name="Keesler R."/>
            <person name="Sukura A."/>
            <person name="Hirsch V."/>
            <person name="Kutty G."/>
            <person name="Liu Y."/>
            <person name="Peng L."/>
            <person name="Chen J."/>
            <person name="Song J."/>
            <person name="Weissenbacher-Lang C."/>
            <person name="Xu J."/>
            <person name="Upham N.S."/>
            <person name="Stajich J.E."/>
            <person name="Cuomo C.A."/>
            <person name="Cushion M.T."/>
            <person name="Kovacs J.A."/>
        </authorList>
    </citation>
    <scope>NUCLEOTIDE SEQUENCE [LARGE SCALE GENOMIC DNA]</scope>
    <source>
        <strain evidence="1 2">RABM</strain>
    </source>
</reference>
<evidence type="ECO:0000313" key="1">
    <source>
        <dbReference type="EMBL" id="KAG4306183.1"/>
    </source>
</evidence>
<gene>
    <name evidence="1" type="ORF">PORY_000171</name>
</gene>
<sequence>MRLAFKTIENGGTVAYNELEYTGVQIVIRRERIMGVLYITSHHLIFSSSTFFREIWIGYPMIQKMEKKTMFYKRMTSLDIYGRDFTFITFNFENDEDAQAIYEMIQKYTYIESISDLYAFFYQPGRIESMFNGWTLYQPVKEFERQGVGTRTKNWRITYINKDYELCSTYPSVLVVPSKISDSVIQYASKFRSKGRIPVLTYIHSLNNCSITRSSQPMVGIKQNRSLQDEHLVSAIFGTTVFQNPLELKKNKESLLRNNVVVDARPPANAMANVAIGAGTENMDNYKGAKKVYLGIDNIHVMRDSLSRVVEALKESSIISLPPDRNLLMKSNWLKYLAIILEGSVFIARAIHIDYSHVLIHCSDGWDRTSQLSSLAQLCLDPYYRTFEGFMVLIEKDWLSFGHRFGARLGHLFNEKCFIASNNAQSSSKSTKGHFAQQAFSSMQSKLRDINRSQHSKDISPIFHQFLDCTYQILRQFSDRFEFNEHFLRKLFYHTYSCQYGSFLYNNEKERIAANVHEKTRCVWDYFLARKEKFINNNYNPSLDNGSLSIIFPDVNAIVWWASIFGHSENEMNKVSSVLGASFVQKKSN</sequence>
<dbReference type="Proteomes" id="UP000768646">
    <property type="component" value="Unassembled WGS sequence"/>
</dbReference>
<keyword evidence="2" id="KW-1185">Reference proteome</keyword>
<comment type="caution">
    <text evidence="1">The sequence shown here is derived from an EMBL/GenBank/DDBJ whole genome shotgun (WGS) entry which is preliminary data.</text>
</comment>
<evidence type="ECO:0000313" key="2">
    <source>
        <dbReference type="Proteomes" id="UP000768646"/>
    </source>
</evidence>
<proteinExistence type="predicted"/>
<dbReference type="EMBL" id="JABTEG010000001">
    <property type="protein sequence ID" value="KAG4306183.1"/>
    <property type="molecule type" value="Genomic_DNA"/>
</dbReference>
<accession>A0ACB7CGG8</accession>
<name>A0ACB7CGG8_9ASCO</name>
<protein>
    <submittedName>
        <fullName evidence="1">Uncharacterized protein</fullName>
    </submittedName>
</protein>
<organism evidence="1 2">
    <name type="scientific">Pneumocystis oryctolagi</name>
    <dbReference type="NCBI Taxonomy" id="42067"/>
    <lineage>
        <taxon>Eukaryota</taxon>
        <taxon>Fungi</taxon>
        <taxon>Dikarya</taxon>
        <taxon>Ascomycota</taxon>
        <taxon>Taphrinomycotina</taxon>
        <taxon>Pneumocystomycetes</taxon>
        <taxon>Pneumocystaceae</taxon>
        <taxon>Pneumocystis</taxon>
    </lineage>
</organism>